<keyword evidence="3" id="KW-0949">S-adenosyl-L-methionine</keyword>
<dbReference type="InterPro" id="IPR034491">
    <property type="entry name" value="Anaerob_Ser_sulfatase-maturase"/>
</dbReference>
<dbReference type="SFLD" id="SFLDG01067">
    <property type="entry name" value="SPASM/twitch_domain_containing"/>
    <property type="match status" value="1"/>
</dbReference>
<dbReference type="SFLD" id="SFLDS00029">
    <property type="entry name" value="Radical_SAM"/>
    <property type="match status" value="1"/>
</dbReference>
<proteinExistence type="inferred from homology"/>
<evidence type="ECO:0000256" key="5">
    <source>
        <dbReference type="ARBA" id="ARBA00023004"/>
    </source>
</evidence>
<dbReference type="SUPFAM" id="SSF102114">
    <property type="entry name" value="Radical SAM enzymes"/>
    <property type="match status" value="1"/>
</dbReference>
<evidence type="ECO:0000256" key="3">
    <source>
        <dbReference type="ARBA" id="ARBA00022691"/>
    </source>
</evidence>
<dbReference type="GO" id="GO:0051539">
    <property type="term" value="F:4 iron, 4 sulfur cluster binding"/>
    <property type="evidence" value="ECO:0007669"/>
    <property type="project" value="UniProtKB-KW"/>
</dbReference>
<dbReference type="NCBIfam" id="TIGR04085">
    <property type="entry name" value="rSAM_more_4Fe4S"/>
    <property type="match status" value="1"/>
</dbReference>
<dbReference type="SFLD" id="SFLDG01072">
    <property type="entry name" value="dehydrogenase_like"/>
    <property type="match status" value="1"/>
</dbReference>
<comment type="cofactor">
    <cofactor evidence="1">
        <name>[4Fe-4S] cluster</name>
        <dbReference type="ChEBI" id="CHEBI:49883"/>
    </cofactor>
</comment>
<dbReference type="InterPro" id="IPR023885">
    <property type="entry name" value="4Fe4S-binding_SPASM_dom"/>
</dbReference>
<dbReference type="CDD" id="cd01335">
    <property type="entry name" value="Radical_SAM"/>
    <property type="match status" value="1"/>
</dbReference>
<evidence type="ECO:0000256" key="7">
    <source>
        <dbReference type="ARBA" id="ARBA00023601"/>
    </source>
</evidence>
<dbReference type="SFLD" id="SFLDF00285">
    <property type="entry name" value="anaerobic_Ser-type_sulfatase-m"/>
    <property type="match status" value="1"/>
</dbReference>
<dbReference type="Pfam" id="PF13186">
    <property type="entry name" value="SPASM"/>
    <property type="match status" value="1"/>
</dbReference>
<dbReference type="EMBL" id="PYNS01000017">
    <property type="protein sequence ID" value="PSV09603.1"/>
    <property type="molecule type" value="Genomic_DNA"/>
</dbReference>
<dbReference type="Gene3D" id="3.20.20.70">
    <property type="entry name" value="Aldolase class I"/>
    <property type="match status" value="1"/>
</dbReference>
<dbReference type="SFLD" id="SFLDG01386">
    <property type="entry name" value="main_SPASM_domain-containing"/>
    <property type="match status" value="1"/>
</dbReference>
<accession>A0A2T3KT08</accession>
<dbReference type="InterPro" id="IPR047207">
    <property type="entry name" value="SPASM_anSME"/>
</dbReference>
<protein>
    <submittedName>
        <fullName evidence="9">Anaerobic sulfatase maturase</fullName>
    </submittedName>
</protein>
<comment type="similarity">
    <text evidence="7">Belongs to the radical SAM superfamily. Anaerobic sulfatase-maturating enzyme family.</text>
</comment>
<dbReference type="InterPro" id="IPR058240">
    <property type="entry name" value="rSAM_sf"/>
</dbReference>
<keyword evidence="4" id="KW-0479">Metal-binding</keyword>
<dbReference type="InterPro" id="IPR007197">
    <property type="entry name" value="rSAM"/>
</dbReference>
<dbReference type="AlphaFoldDB" id="A0A2T3KT08"/>
<feature type="domain" description="Radical SAM core" evidence="8">
    <location>
        <begin position="2"/>
        <end position="250"/>
    </location>
</feature>
<evidence type="ECO:0000313" key="9">
    <source>
        <dbReference type="EMBL" id="PSV09603.1"/>
    </source>
</evidence>
<dbReference type="CDD" id="cd21120">
    <property type="entry name" value="SPASM_anSME"/>
    <property type="match status" value="1"/>
</dbReference>
<evidence type="ECO:0000256" key="6">
    <source>
        <dbReference type="ARBA" id="ARBA00023014"/>
    </source>
</evidence>
<dbReference type="NCBIfam" id="TIGR03942">
    <property type="entry name" value="sulfatase_rSAM"/>
    <property type="match status" value="1"/>
</dbReference>
<evidence type="ECO:0000256" key="2">
    <source>
        <dbReference type="ARBA" id="ARBA00022485"/>
    </source>
</evidence>
<dbReference type="SFLD" id="SFLDG01384">
    <property type="entry name" value="thioether_bond_formation_requi"/>
    <property type="match status" value="1"/>
</dbReference>
<keyword evidence="6" id="KW-0411">Iron-sulfur</keyword>
<evidence type="ECO:0000259" key="8">
    <source>
        <dbReference type="PROSITE" id="PS51918"/>
    </source>
</evidence>
<comment type="caution">
    <text evidence="9">The sequence shown here is derived from an EMBL/GenBank/DDBJ whole genome shotgun (WGS) entry which is preliminary data.</text>
</comment>
<name>A0A2T3KT08_PHOLD</name>
<evidence type="ECO:0000256" key="4">
    <source>
        <dbReference type="ARBA" id="ARBA00022723"/>
    </source>
</evidence>
<keyword evidence="2" id="KW-0004">4Fe-4S</keyword>
<evidence type="ECO:0000256" key="1">
    <source>
        <dbReference type="ARBA" id="ARBA00001966"/>
    </source>
</evidence>
<dbReference type="Proteomes" id="UP000240530">
    <property type="component" value="Unassembled WGS sequence"/>
</dbReference>
<dbReference type="PANTHER" id="PTHR43273">
    <property type="entry name" value="ANAEROBIC SULFATASE-MATURATING ENZYME HOMOLOG ASLB-RELATED"/>
    <property type="match status" value="1"/>
</dbReference>
<dbReference type="InterPro" id="IPR023867">
    <property type="entry name" value="Sulphatase_maturase_rSAM"/>
</dbReference>
<evidence type="ECO:0000313" key="10">
    <source>
        <dbReference type="Proteomes" id="UP000240530"/>
    </source>
</evidence>
<dbReference type="InterPro" id="IPR013785">
    <property type="entry name" value="Aldolase_TIM"/>
</dbReference>
<gene>
    <name evidence="9" type="ORF">C0W93_14400</name>
</gene>
<dbReference type="PANTHER" id="PTHR43273:SF3">
    <property type="entry name" value="ANAEROBIC SULFATASE-MATURATING ENZYME HOMOLOG ASLB-RELATED"/>
    <property type="match status" value="1"/>
</dbReference>
<dbReference type="PROSITE" id="PS51918">
    <property type="entry name" value="RADICAL_SAM"/>
    <property type="match status" value="1"/>
</dbReference>
<keyword evidence="5" id="KW-0408">Iron</keyword>
<reference evidence="9 10" key="1">
    <citation type="submission" date="2018-03" db="EMBL/GenBank/DDBJ databases">
        <title>Whole genome sequencing of Histamine producing bacteria.</title>
        <authorList>
            <person name="Butler K."/>
        </authorList>
    </citation>
    <scope>NUCLEOTIDE SEQUENCE [LARGE SCALE GENOMIC DNA]</scope>
    <source>
        <strain evidence="9 10">Res.4.1</strain>
    </source>
</reference>
<dbReference type="GO" id="GO:0016491">
    <property type="term" value="F:oxidoreductase activity"/>
    <property type="evidence" value="ECO:0007669"/>
    <property type="project" value="InterPro"/>
</dbReference>
<sequence length="415" mass="46762">MTAARFHMMAKPTSYRCNLKCEYCFYLEKEAMLDEVSGCGSTGSQQPDVMPEHVLKRYIRDYIASQDSDQIDFSWQGGEPTLAGLDFYRNVVKYQRQYANGKTITNSFQTNAVAINKQWAQFFADNQFLIGVSIDGTPDIHDKYRISVNGKPTFERVKRAIEYLIECQVEFNVLTVINDQNWDKGAQTYQFLKSLGARHLQFIPIVEVEGSAQGSSHHYATAKDAPLTHFSVPSHGYGQFMTEVFDEWLKEDVGTIYVRMFDSVLATWLGYPASVCVQSKNCGQAMVIEANGDVYSCDHYVYPANRLGNVAELSLTKMATSKQQQRFGQAKSSKLTEQCQSCEVHGLCYGGCPKHRIVQQDGQKHKHNYLCPSYQKIFRHTAPAMHLMSQAIRQGGTAADALPMIAHARGQHAFS</sequence>
<dbReference type="GO" id="GO:0046872">
    <property type="term" value="F:metal ion binding"/>
    <property type="evidence" value="ECO:0007669"/>
    <property type="project" value="UniProtKB-KW"/>
</dbReference>
<organism evidence="9 10">
    <name type="scientific">Photobacterium leiognathi subsp. mandapamensis</name>
    <name type="common">Photobacterium mandapamensis</name>
    <dbReference type="NCBI Taxonomy" id="48408"/>
    <lineage>
        <taxon>Bacteria</taxon>
        <taxon>Pseudomonadati</taxon>
        <taxon>Pseudomonadota</taxon>
        <taxon>Gammaproteobacteria</taxon>
        <taxon>Vibrionales</taxon>
        <taxon>Vibrionaceae</taxon>
        <taxon>Photobacterium</taxon>
    </lineage>
</organism>
<dbReference type="RefSeq" id="WP_107185507.1">
    <property type="nucleotide sequence ID" value="NZ_JAWQGC010000015.1"/>
</dbReference>
<dbReference type="Pfam" id="PF04055">
    <property type="entry name" value="Radical_SAM"/>
    <property type="match status" value="1"/>
</dbReference>